<keyword evidence="4" id="KW-1185">Reference proteome</keyword>
<dbReference type="Gene3D" id="3.40.50.720">
    <property type="entry name" value="NAD(P)-binding Rossmann-like Domain"/>
    <property type="match status" value="1"/>
</dbReference>
<comment type="caution">
    <text evidence="3">The sequence shown here is derived from an EMBL/GenBank/DDBJ whole genome shotgun (WGS) entry which is preliminary data.</text>
</comment>
<dbReference type="Proteomes" id="UP000214746">
    <property type="component" value="Unassembled WGS sequence"/>
</dbReference>
<evidence type="ECO:0000313" key="3">
    <source>
        <dbReference type="EMBL" id="PZE21503.1"/>
    </source>
</evidence>
<evidence type="ECO:0000256" key="1">
    <source>
        <dbReference type="ARBA" id="ARBA00006484"/>
    </source>
</evidence>
<sequence>MVEKFVQAGAKVAIADADAQGESVTDRWRSQGYEVRYYNCYVSSGSDVGRTVQLIENDFESVDVLVNNAGTCPRGDLQGTDEALWVRVMASI</sequence>
<reference evidence="3" key="1">
    <citation type="submission" date="2018-06" db="EMBL/GenBank/DDBJ databases">
        <title>Paenibacillus xerothermodurans sp. nov. an extremely dry heat resistant spore forming bacterium isolated from the soil of Cape Canaveral, Florida.</title>
        <authorList>
            <person name="Seuylemezian A."/>
            <person name="Kaur N."/>
            <person name="Patil P."/>
            <person name="Patil P."/>
            <person name="Mayilraj S."/>
            <person name="Vaishampayan P."/>
        </authorList>
    </citation>
    <scope>NUCLEOTIDE SEQUENCE [LARGE SCALE GENOMIC DNA]</scope>
    <source>
        <strain evidence="3">ATCC 27380</strain>
    </source>
</reference>
<dbReference type="PANTHER" id="PTHR24322:SF736">
    <property type="entry name" value="RETINOL DEHYDROGENASE 10"/>
    <property type="match status" value="1"/>
</dbReference>
<dbReference type="GO" id="GO:0016616">
    <property type="term" value="F:oxidoreductase activity, acting on the CH-OH group of donors, NAD or NADP as acceptor"/>
    <property type="evidence" value="ECO:0007669"/>
    <property type="project" value="TreeGrafter"/>
</dbReference>
<keyword evidence="2" id="KW-0560">Oxidoreductase</keyword>
<proteinExistence type="inferred from homology"/>
<dbReference type="InterPro" id="IPR002347">
    <property type="entry name" value="SDR_fam"/>
</dbReference>
<dbReference type="InterPro" id="IPR036291">
    <property type="entry name" value="NAD(P)-bd_dom_sf"/>
</dbReference>
<accession>A0A2W1NRJ7</accession>
<dbReference type="Pfam" id="PF13561">
    <property type="entry name" value="adh_short_C2"/>
    <property type="match status" value="1"/>
</dbReference>
<evidence type="ECO:0000313" key="4">
    <source>
        <dbReference type="Proteomes" id="UP000214746"/>
    </source>
</evidence>
<dbReference type="EMBL" id="NHRJ02000003">
    <property type="protein sequence ID" value="PZE21503.1"/>
    <property type="molecule type" value="Genomic_DNA"/>
</dbReference>
<dbReference type="CDD" id="cd05233">
    <property type="entry name" value="SDR_c"/>
    <property type="match status" value="1"/>
</dbReference>
<name>A0A2W1NRJ7_PAEXE</name>
<protein>
    <submittedName>
        <fullName evidence="3">SDR family NAD(P)-dependent oxidoreductase</fullName>
    </submittedName>
</protein>
<dbReference type="OrthoDB" id="9810734at2"/>
<comment type="similarity">
    <text evidence="1">Belongs to the short-chain dehydrogenases/reductases (SDR) family.</text>
</comment>
<dbReference type="PANTHER" id="PTHR24322">
    <property type="entry name" value="PKSB"/>
    <property type="match status" value="1"/>
</dbReference>
<organism evidence="3 4">
    <name type="scientific">Paenibacillus xerothermodurans</name>
    <dbReference type="NCBI Taxonomy" id="1977292"/>
    <lineage>
        <taxon>Bacteria</taxon>
        <taxon>Bacillati</taxon>
        <taxon>Bacillota</taxon>
        <taxon>Bacilli</taxon>
        <taxon>Bacillales</taxon>
        <taxon>Paenibacillaceae</taxon>
        <taxon>Paenibacillus</taxon>
    </lineage>
</organism>
<dbReference type="SUPFAM" id="SSF51735">
    <property type="entry name" value="NAD(P)-binding Rossmann-fold domains"/>
    <property type="match status" value="1"/>
</dbReference>
<gene>
    <name evidence="3" type="ORF">CBW46_009205</name>
</gene>
<evidence type="ECO:0000256" key="2">
    <source>
        <dbReference type="ARBA" id="ARBA00023002"/>
    </source>
</evidence>
<dbReference type="AlphaFoldDB" id="A0A2W1NRJ7"/>